<keyword evidence="3" id="KW-1185">Reference proteome</keyword>
<dbReference type="AlphaFoldDB" id="A0A9W4UEX5"/>
<protein>
    <submittedName>
        <fullName evidence="2">Uncharacterized protein</fullName>
    </submittedName>
</protein>
<comment type="caution">
    <text evidence="2">The sequence shown here is derived from an EMBL/GenBank/DDBJ whole genome shotgun (WGS) entry which is preliminary data.</text>
</comment>
<organism evidence="2 3">
    <name type="scientific">Periconia digitata</name>
    <dbReference type="NCBI Taxonomy" id="1303443"/>
    <lineage>
        <taxon>Eukaryota</taxon>
        <taxon>Fungi</taxon>
        <taxon>Dikarya</taxon>
        <taxon>Ascomycota</taxon>
        <taxon>Pezizomycotina</taxon>
        <taxon>Dothideomycetes</taxon>
        <taxon>Pleosporomycetidae</taxon>
        <taxon>Pleosporales</taxon>
        <taxon>Massarineae</taxon>
        <taxon>Periconiaceae</taxon>
        <taxon>Periconia</taxon>
    </lineage>
</organism>
<dbReference type="EMBL" id="CAOQHR010000005">
    <property type="protein sequence ID" value="CAI6334680.1"/>
    <property type="molecule type" value="Genomic_DNA"/>
</dbReference>
<gene>
    <name evidence="2" type="ORF">PDIGIT_LOCUS7744</name>
</gene>
<keyword evidence="1" id="KW-0472">Membrane</keyword>
<keyword evidence="1" id="KW-0812">Transmembrane</keyword>
<dbReference type="Proteomes" id="UP001152607">
    <property type="component" value="Unassembled WGS sequence"/>
</dbReference>
<sequence>MAESGFVIRQKAEGSGTAHAVPCLHAMHEHRLNILFHRLGFCIIFDFLLCLLAGLLVAYRSINLGTKEICSQG</sequence>
<proteinExistence type="predicted"/>
<accession>A0A9W4UEX5</accession>
<evidence type="ECO:0000313" key="2">
    <source>
        <dbReference type="EMBL" id="CAI6334680.1"/>
    </source>
</evidence>
<reference evidence="2" key="1">
    <citation type="submission" date="2023-01" db="EMBL/GenBank/DDBJ databases">
        <authorList>
            <person name="Van Ghelder C."/>
            <person name="Rancurel C."/>
        </authorList>
    </citation>
    <scope>NUCLEOTIDE SEQUENCE</scope>
    <source>
        <strain evidence="2">CNCM I-4278</strain>
    </source>
</reference>
<keyword evidence="1" id="KW-1133">Transmembrane helix</keyword>
<evidence type="ECO:0000313" key="3">
    <source>
        <dbReference type="Proteomes" id="UP001152607"/>
    </source>
</evidence>
<feature type="transmembrane region" description="Helical" evidence="1">
    <location>
        <begin position="35"/>
        <end position="59"/>
    </location>
</feature>
<name>A0A9W4UEX5_9PLEO</name>
<evidence type="ECO:0000256" key="1">
    <source>
        <dbReference type="SAM" id="Phobius"/>
    </source>
</evidence>